<proteinExistence type="predicted"/>
<comment type="caution">
    <text evidence="1">The sequence shown here is derived from an EMBL/GenBank/DDBJ whole genome shotgun (WGS) entry which is preliminary data.</text>
</comment>
<accession>A0ABS4DEG7</accession>
<evidence type="ECO:0000313" key="1">
    <source>
        <dbReference type="EMBL" id="MBP1467830.1"/>
    </source>
</evidence>
<evidence type="ECO:0008006" key="3">
    <source>
        <dbReference type="Google" id="ProtNLM"/>
    </source>
</evidence>
<gene>
    <name evidence="1" type="ORF">EYB53_019095</name>
</gene>
<keyword evidence="2" id="KW-1185">Reference proteome</keyword>
<dbReference type="EMBL" id="SIJK02000044">
    <property type="protein sequence ID" value="MBP1467830.1"/>
    <property type="molecule type" value="Genomic_DNA"/>
</dbReference>
<name>A0ABS4DEG7_9CHLR</name>
<evidence type="ECO:0000313" key="2">
    <source>
        <dbReference type="Proteomes" id="UP001193081"/>
    </source>
</evidence>
<organism evidence="1 2">
    <name type="scientific">Candidatus Chloroploca mongolica</name>
    <dbReference type="NCBI Taxonomy" id="2528176"/>
    <lineage>
        <taxon>Bacteria</taxon>
        <taxon>Bacillati</taxon>
        <taxon>Chloroflexota</taxon>
        <taxon>Chloroflexia</taxon>
        <taxon>Chloroflexales</taxon>
        <taxon>Chloroflexineae</taxon>
        <taxon>Oscillochloridaceae</taxon>
        <taxon>Candidatus Chloroploca</taxon>
    </lineage>
</organism>
<dbReference type="RefSeq" id="WP_135479994.1">
    <property type="nucleotide sequence ID" value="NZ_SIJK02000044.1"/>
</dbReference>
<reference evidence="1 2" key="1">
    <citation type="submission" date="2021-03" db="EMBL/GenBank/DDBJ databases">
        <authorList>
            <person name="Grouzdev D.S."/>
        </authorList>
    </citation>
    <scope>NUCLEOTIDE SEQUENCE [LARGE SCALE GENOMIC DNA]</scope>
    <source>
        <strain evidence="1 2">M50-1</strain>
    </source>
</reference>
<dbReference type="Proteomes" id="UP001193081">
    <property type="component" value="Unassembled WGS sequence"/>
</dbReference>
<sequence length="97" mass="10729">MSNPSDQFTITVSRNELEALLRRIVREELNRLIEAQRPSLLDSWSHEGPDEPDGDAALLAEVLAQIEREAATPIPRIDWAAAKAELTRAEAAGELPD</sequence>
<protein>
    <recommendedName>
        <fullName evidence="3">Addiction module component</fullName>
    </recommendedName>
</protein>